<accession>A0A0A9U299</accession>
<dbReference type="EMBL" id="GBRH01281522">
    <property type="protein sequence ID" value="JAD16373.1"/>
    <property type="molecule type" value="Transcribed_RNA"/>
</dbReference>
<proteinExistence type="predicted"/>
<reference evidence="1" key="1">
    <citation type="submission" date="2014-09" db="EMBL/GenBank/DDBJ databases">
        <authorList>
            <person name="Magalhaes I.L.F."/>
            <person name="Oliveira U."/>
            <person name="Santos F.R."/>
            <person name="Vidigal T.H.D.A."/>
            <person name="Brescovit A.D."/>
            <person name="Santos A.J."/>
        </authorList>
    </citation>
    <scope>NUCLEOTIDE SEQUENCE</scope>
    <source>
        <tissue evidence="1">Shoot tissue taken approximately 20 cm above the soil surface</tissue>
    </source>
</reference>
<sequence length="68" mass="7617">MQKVNDLLITCRSELNLLGVDNLISLKRVIAKVCSDDPQAASNIQNEVNNTFALHHTHPEVTFKTPFL</sequence>
<protein>
    <submittedName>
        <fullName evidence="1">Uncharacterized protein</fullName>
    </submittedName>
</protein>
<evidence type="ECO:0000313" key="1">
    <source>
        <dbReference type="EMBL" id="JAD16373.1"/>
    </source>
</evidence>
<name>A0A0A9U299_ARUDO</name>
<organism evidence="1">
    <name type="scientific">Arundo donax</name>
    <name type="common">Giant reed</name>
    <name type="synonym">Donax arundinaceus</name>
    <dbReference type="NCBI Taxonomy" id="35708"/>
    <lineage>
        <taxon>Eukaryota</taxon>
        <taxon>Viridiplantae</taxon>
        <taxon>Streptophyta</taxon>
        <taxon>Embryophyta</taxon>
        <taxon>Tracheophyta</taxon>
        <taxon>Spermatophyta</taxon>
        <taxon>Magnoliopsida</taxon>
        <taxon>Liliopsida</taxon>
        <taxon>Poales</taxon>
        <taxon>Poaceae</taxon>
        <taxon>PACMAD clade</taxon>
        <taxon>Arundinoideae</taxon>
        <taxon>Arundineae</taxon>
        <taxon>Arundo</taxon>
    </lineage>
</organism>
<dbReference type="AlphaFoldDB" id="A0A0A9U299"/>
<reference evidence="1" key="2">
    <citation type="journal article" date="2015" name="Data Brief">
        <title>Shoot transcriptome of the giant reed, Arundo donax.</title>
        <authorList>
            <person name="Barrero R.A."/>
            <person name="Guerrero F.D."/>
            <person name="Moolhuijzen P."/>
            <person name="Goolsby J.A."/>
            <person name="Tidwell J."/>
            <person name="Bellgard S.E."/>
            <person name="Bellgard M.I."/>
        </authorList>
    </citation>
    <scope>NUCLEOTIDE SEQUENCE</scope>
    <source>
        <tissue evidence="1">Shoot tissue taken approximately 20 cm above the soil surface</tissue>
    </source>
</reference>